<accession>A0A928BQQ1</accession>
<proteinExistence type="predicted"/>
<dbReference type="InterPro" id="IPR002516">
    <property type="entry name" value="Glyco_trans_11"/>
</dbReference>
<keyword evidence="1" id="KW-0328">Glycosyltransferase</keyword>
<dbReference type="Gene3D" id="3.40.50.11350">
    <property type="match status" value="1"/>
</dbReference>
<dbReference type="GO" id="GO:0008107">
    <property type="term" value="F:galactoside 2-alpha-L-fucosyltransferase activity"/>
    <property type="evidence" value="ECO:0007669"/>
    <property type="project" value="InterPro"/>
</dbReference>
<organism evidence="3 4">
    <name type="scientific">Xylanibacter ruminicola</name>
    <name type="common">Prevotella ruminicola</name>
    <dbReference type="NCBI Taxonomy" id="839"/>
    <lineage>
        <taxon>Bacteria</taxon>
        <taxon>Pseudomonadati</taxon>
        <taxon>Bacteroidota</taxon>
        <taxon>Bacteroidia</taxon>
        <taxon>Bacteroidales</taxon>
        <taxon>Prevotellaceae</taxon>
        <taxon>Xylanibacter</taxon>
    </lineage>
</organism>
<keyword evidence="2" id="KW-0808">Transferase</keyword>
<dbReference type="Pfam" id="PF01531">
    <property type="entry name" value="Glyco_transf_11"/>
    <property type="match status" value="1"/>
</dbReference>
<evidence type="ECO:0000256" key="1">
    <source>
        <dbReference type="ARBA" id="ARBA00022676"/>
    </source>
</evidence>
<dbReference type="AlphaFoldDB" id="A0A928BQQ1"/>
<dbReference type="PANTHER" id="PTHR11927:SF9">
    <property type="entry name" value="L-FUCOSYLTRANSFERASE"/>
    <property type="match status" value="1"/>
</dbReference>
<dbReference type="Proteomes" id="UP000763088">
    <property type="component" value="Unassembled WGS sequence"/>
</dbReference>
<sequence>MRIVNVLGGLGNQMFQFALYKALQKQHPEERVLLDLHCFNGYHKHRGFEIGSVFGATYEEATLKEVARLAYPYPNYQCWRIGSRILPVRKTMLKEEPNFTLEPLALTRPNSTYYDGYWQHEDYFKHIREEILTIFAFPVFDDEHNIATSELAASTNSCSIHIRRGDYLTDPLRKGTTNGNYVIAAIEKMQQEVKPEKWLVFSDDITWCQQHLASILDTTNTIYVDWNTGDKSIHDMHLMANCRHHIIANSSFSWWGAWLSKQEGVTIAPINWMNLKDVCSPVPDNWIKI</sequence>
<dbReference type="CDD" id="cd11301">
    <property type="entry name" value="Fut1_Fut2_like"/>
    <property type="match status" value="1"/>
</dbReference>
<gene>
    <name evidence="3" type="ORF">E7102_03895</name>
</gene>
<dbReference type="PANTHER" id="PTHR11927">
    <property type="entry name" value="GALACTOSIDE 2-L-FUCOSYLTRANSFERASE"/>
    <property type="match status" value="1"/>
</dbReference>
<dbReference type="EMBL" id="SUYD01000004">
    <property type="protein sequence ID" value="MBE6265605.1"/>
    <property type="molecule type" value="Genomic_DNA"/>
</dbReference>
<evidence type="ECO:0000313" key="4">
    <source>
        <dbReference type="Proteomes" id="UP000763088"/>
    </source>
</evidence>
<evidence type="ECO:0000313" key="3">
    <source>
        <dbReference type="EMBL" id="MBE6265605.1"/>
    </source>
</evidence>
<comment type="caution">
    <text evidence="3">The sequence shown here is derived from an EMBL/GenBank/DDBJ whole genome shotgun (WGS) entry which is preliminary data.</text>
</comment>
<evidence type="ECO:0000256" key="2">
    <source>
        <dbReference type="ARBA" id="ARBA00022679"/>
    </source>
</evidence>
<protein>
    <submittedName>
        <fullName evidence="3">Alpha-1,2-fucosyltransferase</fullName>
    </submittedName>
</protein>
<reference evidence="3" key="1">
    <citation type="submission" date="2019-04" db="EMBL/GenBank/DDBJ databases">
        <title>Evolution of Biomass-Degrading Anaerobic Consortia Revealed by Metagenomics.</title>
        <authorList>
            <person name="Peng X."/>
        </authorList>
    </citation>
    <scope>NUCLEOTIDE SEQUENCE</scope>
    <source>
        <strain evidence="3">SIG141</strain>
    </source>
</reference>
<dbReference type="GO" id="GO:0005975">
    <property type="term" value="P:carbohydrate metabolic process"/>
    <property type="evidence" value="ECO:0007669"/>
    <property type="project" value="InterPro"/>
</dbReference>
<name>A0A928BQQ1_XYLRU</name>
<dbReference type="GO" id="GO:0016020">
    <property type="term" value="C:membrane"/>
    <property type="evidence" value="ECO:0007669"/>
    <property type="project" value="InterPro"/>
</dbReference>